<dbReference type="RefSeq" id="XP_009515089.1">
    <property type="nucleotide sequence ID" value="XM_009516794.1"/>
</dbReference>
<organism evidence="1 2">
    <name type="scientific">Phytophthora sojae (strain P6497)</name>
    <name type="common">Soybean stem and root rot agent</name>
    <name type="synonym">Phytophthora megasperma f. sp. glycines</name>
    <dbReference type="NCBI Taxonomy" id="1094619"/>
    <lineage>
        <taxon>Eukaryota</taxon>
        <taxon>Sar</taxon>
        <taxon>Stramenopiles</taxon>
        <taxon>Oomycota</taxon>
        <taxon>Peronosporomycetes</taxon>
        <taxon>Peronosporales</taxon>
        <taxon>Peronosporaceae</taxon>
        <taxon>Phytophthora</taxon>
    </lineage>
</organism>
<evidence type="ECO:0000313" key="2">
    <source>
        <dbReference type="Proteomes" id="UP000002640"/>
    </source>
</evidence>
<dbReference type="InParanoid" id="G4YK52"/>
<reference evidence="1 2" key="1">
    <citation type="journal article" date="2006" name="Science">
        <title>Phytophthora genome sequences uncover evolutionary origins and mechanisms of pathogenesis.</title>
        <authorList>
            <person name="Tyler B.M."/>
            <person name="Tripathy S."/>
            <person name="Zhang X."/>
            <person name="Dehal P."/>
            <person name="Jiang R.H."/>
            <person name="Aerts A."/>
            <person name="Arredondo F.D."/>
            <person name="Baxter L."/>
            <person name="Bensasson D."/>
            <person name="Beynon J.L."/>
            <person name="Chapman J."/>
            <person name="Damasceno C.M."/>
            <person name="Dorrance A.E."/>
            <person name="Dou D."/>
            <person name="Dickerman A.W."/>
            <person name="Dubchak I.L."/>
            <person name="Garbelotto M."/>
            <person name="Gijzen M."/>
            <person name="Gordon S.G."/>
            <person name="Govers F."/>
            <person name="Grunwald N.J."/>
            <person name="Huang W."/>
            <person name="Ivors K.L."/>
            <person name="Jones R.W."/>
            <person name="Kamoun S."/>
            <person name="Krampis K."/>
            <person name="Lamour K.H."/>
            <person name="Lee M.K."/>
            <person name="McDonald W.H."/>
            <person name="Medina M."/>
            <person name="Meijer H.J."/>
            <person name="Nordberg E.K."/>
            <person name="Maclean D.J."/>
            <person name="Ospina-Giraldo M.D."/>
            <person name="Morris P.F."/>
            <person name="Phuntumart V."/>
            <person name="Putnam N.H."/>
            <person name="Rash S."/>
            <person name="Rose J.K."/>
            <person name="Sakihama Y."/>
            <person name="Salamov A.A."/>
            <person name="Savidor A."/>
            <person name="Scheuring C.F."/>
            <person name="Smith B.M."/>
            <person name="Sobral B.W."/>
            <person name="Terry A."/>
            <person name="Torto-Alalibo T.A."/>
            <person name="Win J."/>
            <person name="Xu Z."/>
            <person name="Zhang H."/>
            <person name="Grigoriev I.V."/>
            <person name="Rokhsar D.S."/>
            <person name="Boore J.L."/>
        </authorList>
    </citation>
    <scope>NUCLEOTIDE SEQUENCE [LARGE SCALE GENOMIC DNA]</scope>
    <source>
        <strain evidence="1 2">P6497</strain>
    </source>
</reference>
<evidence type="ECO:0000313" key="1">
    <source>
        <dbReference type="EMBL" id="EGZ27814.1"/>
    </source>
</evidence>
<dbReference type="KEGG" id="psoj:PHYSODRAFT_247656"/>
<dbReference type="Proteomes" id="UP000002640">
    <property type="component" value="Unassembled WGS sequence"/>
</dbReference>
<proteinExistence type="predicted"/>
<dbReference type="GeneID" id="20637742"/>
<gene>
    <name evidence="1" type="ORF">PHYSODRAFT_247656</name>
</gene>
<dbReference type="EMBL" id="JH159151">
    <property type="protein sequence ID" value="EGZ27814.1"/>
    <property type="molecule type" value="Genomic_DNA"/>
</dbReference>
<sequence>MVQTVIVGYTVVRKPETVTIGRMKPESHEVTEEQLTVPEPRMTVTTEPQWRWYKGEDGHDDPPQCPSCCRCQQQDSSSNEPDGEFVIALGVTCRNTKWREFEALDDTHKIEDDLDAGDGV</sequence>
<dbReference type="AlphaFoldDB" id="G4YK52"/>
<name>G4YK52_PHYSP</name>
<accession>G4YK52</accession>
<keyword evidence="2" id="KW-1185">Reference proteome</keyword>
<protein>
    <submittedName>
        <fullName evidence="1">Uncharacterized protein</fullName>
    </submittedName>
</protein>